<protein>
    <submittedName>
        <fullName evidence="1">Retrovirus-related Pol polyprotein from transposon TNT 1-94</fullName>
    </submittedName>
</protein>
<dbReference type="EMBL" id="BKCJ010007735">
    <property type="protein sequence ID" value="GEU78744.1"/>
    <property type="molecule type" value="Genomic_DNA"/>
</dbReference>
<reference evidence="1" key="1">
    <citation type="journal article" date="2019" name="Sci. Rep.">
        <title>Draft genome of Tanacetum cinerariifolium, the natural source of mosquito coil.</title>
        <authorList>
            <person name="Yamashiro T."/>
            <person name="Shiraishi A."/>
            <person name="Satake H."/>
            <person name="Nakayama K."/>
        </authorList>
    </citation>
    <scope>NUCLEOTIDE SEQUENCE</scope>
</reference>
<comment type="caution">
    <text evidence="1">The sequence shown here is derived from an EMBL/GenBank/DDBJ whole genome shotgun (WGS) entry which is preliminary data.</text>
</comment>
<dbReference type="InterPro" id="IPR039537">
    <property type="entry name" value="Retrotran_Ty1/copia-like"/>
</dbReference>
<organism evidence="1">
    <name type="scientific">Tanacetum cinerariifolium</name>
    <name type="common">Dalmatian daisy</name>
    <name type="synonym">Chrysanthemum cinerariifolium</name>
    <dbReference type="NCBI Taxonomy" id="118510"/>
    <lineage>
        <taxon>Eukaryota</taxon>
        <taxon>Viridiplantae</taxon>
        <taxon>Streptophyta</taxon>
        <taxon>Embryophyta</taxon>
        <taxon>Tracheophyta</taxon>
        <taxon>Spermatophyta</taxon>
        <taxon>Magnoliopsida</taxon>
        <taxon>eudicotyledons</taxon>
        <taxon>Gunneridae</taxon>
        <taxon>Pentapetalae</taxon>
        <taxon>asterids</taxon>
        <taxon>campanulids</taxon>
        <taxon>Asterales</taxon>
        <taxon>Asteraceae</taxon>
        <taxon>Asteroideae</taxon>
        <taxon>Anthemideae</taxon>
        <taxon>Anthemidinae</taxon>
        <taxon>Tanacetum</taxon>
    </lineage>
</organism>
<evidence type="ECO:0000313" key="1">
    <source>
        <dbReference type="EMBL" id="GEU78744.1"/>
    </source>
</evidence>
<dbReference type="AlphaFoldDB" id="A0A6L2N2J1"/>
<name>A0A6L2N2J1_TANCI</name>
<dbReference type="PANTHER" id="PTHR42648">
    <property type="entry name" value="TRANSPOSASE, PUTATIVE-RELATED"/>
    <property type="match status" value="1"/>
</dbReference>
<sequence length="302" mass="30983">MLVDSKLPTIFKTEAVSTACYVLNSVSITNPHNKTLYELLSGKVPNISHLKLFGCQVTILNTSDHLGKFEGKANEGFLVGYAANSTQDDDSESECDEQAILVPSFPSNSFSAEKYGFEFSNETTEMLHQAKIETRKNLVLATGDPASSIVSTGGVLAGSVLAGGIPTSSVPAGSIVSTGGVLAGSVLAGGIPTSSVPASSVPAGSVPASSVPAGGVLAGSVDSAGFGDLAASESVPAVFNPDHANNSTLPPGHSLGLSEHFIRFPYPSNLGNHQPKAGIFSSSSYDDDFCADRTTVPSTDKE</sequence>
<dbReference type="PANTHER" id="PTHR42648:SF21">
    <property type="entry name" value="CYSTEINE-RICH RLK (RECEPTOR-LIKE PROTEIN KINASE) 8"/>
    <property type="match status" value="1"/>
</dbReference>
<proteinExistence type="predicted"/>
<gene>
    <name evidence="1" type="ORF">Tci_050722</name>
</gene>
<accession>A0A6L2N2J1</accession>